<dbReference type="EMBL" id="CP042203">
    <property type="protein sequence ID" value="QDS78066.1"/>
    <property type="molecule type" value="Genomic_DNA"/>
</dbReference>
<name>A0A517LR31_9PEZI</name>
<feature type="transmembrane region" description="Helical" evidence="4">
    <location>
        <begin position="620"/>
        <end position="646"/>
    </location>
</feature>
<keyword evidence="1" id="KW-0880">Kelch repeat</keyword>
<feature type="transmembrane region" description="Helical" evidence="4">
    <location>
        <begin position="88"/>
        <end position="108"/>
    </location>
</feature>
<accession>A0A517LR31</accession>
<dbReference type="PANTHER" id="PTHR46093">
    <property type="entry name" value="ACYL-COA-BINDING DOMAIN-CONTAINING PROTEIN 5"/>
    <property type="match status" value="1"/>
</dbReference>
<evidence type="ECO:0000313" key="5">
    <source>
        <dbReference type="EMBL" id="QDS78066.1"/>
    </source>
</evidence>
<dbReference type="InterPro" id="IPR015915">
    <property type="entry name" value="Kelch-typ_b-propeller"/>
</dbReference>
<keyword evidence="4" id="KW-1133">Transmembrane helix</keyword>
<evidence type="ECO:0000256" key="2">
    <source>
        <dbReference type="ARBA" id="ARBA00022737"/>
    </source>
</evidence>
<evidence type="ECO:0000256" key="4">
    <source>
        <dbReference type="SAM" id="Phobius"/>
    </source>
</evidence>
<evidence type="ECO:0008006" key="7">
    <source>
        <dbReference type="Google" id="ProtNLM"/>
    </source>
</evidence>
<feature type="region of interest" description="Disordered" evidence="3">
    <location>
        <begin position="680"/>
        <end position="738"/>
    </location>
</feature>
<protein>
    <recommendedName>
        <fullName evidence="7">Kelch repeat-containing protein</fullName>
    </recommendedName>
</protein>
<keyword evidence="4" id="KW-0812">Transmembrane</keyword>
<evidence type="ECO:0000256" key="3">
    <source>
        <dbReference type="SAM" id="MobiDB-lite"/>
    </source>
</evidence>
<reference evidence="5 6" key="1">
    <citation type="submission" date="2019-07" db="EMBL/GenBank/DDBJ databases">
        <title>Finished genome of Venturia effusa.</title>
        <authorList>
            <person name="Young C.A."/>
            <person name="Cox M.P."/>
            <person name="Ganley A.R.D."/>
            <person name="David W.J."/>
        </authorList>
    </citation>
    <scope>NUCLEOTIDE SEQUENCE [LARGE SCALE GENOMIC DNA]</scope>
    <source>
        <strain evidence="6">albino</strain>
    </source>
</reference>
<keyword evidence="4" id="KW-0472">Membrane</keyword>
<dbReference type="SUPFAM" id="SSF117281">
    <property type="entry name" value="Kelch motif"/>
    <property type="match status" value="1"/>
</dbReference>
<dbReference type="PANTHER" id="PTHR46093:SF18">
    <property type="entry name" value="FIBRONECTIN TYPE-III DOMAIN-CONTAINING PROTEIN"/>
    <property type="match status" value="1"/>
</dbReference>
<feature type="compositionally biased region" description="Polar residues" evidence="3">
    <location>
        <begin position="716"/>
        <end position="727"/>
    </location>
</feature>
<dbReference type="AlphaFoldDB" id="A0A517LR31"/>
<dbReference type="Pfam" id="PF24681">
    <property type="entry name" value="Kelch_KLHDC2_KLHL20_DRC7"/>
    <property type="match status" value="1"/>
</dbReference>
<keyword evidence="2" id="KW-0677">Repeat</keyword>
<dbReference type="Gene3D" id="2.120.10.80">
    <property type="entry name" value="Kelch-type beta propeller"/>
    <property type="match status" value="2"/>
</dbReference>
<proteinExistence type="predicted"/>
<dbReference type="Proteomes" id="UP000316270">
    <property type="component" value="Chromosome 19"/>
</dbReference>
<evidence type="ECO:0000256" key="1">
    <source>
        <dbReference type="ARBA" id="ARBA00022441"/>
    </source>
</evidence>
<dbReference type="STRING" id="50376.A0A517LR31"/>
<feature type="compositionally biased region" description="Polar residues" evidence="3">
    <location>
        <begin position="696"/>
        <end position="705"/>
    </location>
</feature>
<sequence>MQSPIIHGTLRPRRTSAFTETGLFEDEPQYSARPLLKVRFRSKDDIYESPVNDSDGLEWEGVQQDDAEDLSNTTTVTQMAPPKPTRALIHRIGLVAFVLATVLAITQFTPLTNEGQPLFGASGAPFTAPIQEFSLSKRADDPTDYCKRWSQQSAIVNGTLYLYGGRKMTEQGQKSNTWNNDFLKFDLTKTWPISTPAPSGLAQPSGPPPVANGYLWNSYSSLYMYGGEFSDNPIGTPTAFSLWEYDIGSSSWKEHKDQQTSDGTNSEAGGIPIERAAEGSGFGLASLGRGWYFGGHLDYLTTRSWTNQIPRVYLKSFVEYTFPGYTNKELKTQAVGSDGAWRNITKAGIQDSNGFTKRADGLLLYVPGYGDEGILLSLAGGTNETFTQMNEVDIFDIAGSTWYRQSTSGPTPKVRVNPCAVVAAAADGSSYQVHMFGGQNLIPWNNQTQYDDMWILTIPSFTWIQVDQSGQAVPHARVGHTCNIWDAQLVSVGGYVGPDIDCDFPGVYVFNTSALQWVSQFTSLSGGSKNPLSQQLSQKSISGKPEGLEGSYGYLVPEAVQKVIGGGPLGGATVTAPVLTATAGPMATGKPINYTVSSPGAVVTVTSPGGPGGSSGGSNIGAIIGGVLAGVFGLLALYLAFCLFIYRRRLQIYKRHTAMVEESDKDRASYEAALFTGGVGGATSSSNTSWKKHNSHQSVGNNSSLIGPYHHRASDSVDTSGGPTDSGTNEDSDSESLLEGMEPSFVGVILNPRRNLRVINRD</sequence>
<keyword evidence="6" id="KW-1185">Reference proteome</keyword>
<organism evidence="5 6">
    <name type="scientific">Venturia effusa</name>
    <dbReference type="NCBI Taxonomy" id="50376"/>
    <lineage>
        <taxon>Eukaryota</taxon>
        <taxon>Fungi</taxon>
        <taxon>Dikarya</taxon>
        <taxon>Ascomycota</taxon>
        <taxon>Pezizomycotina</taxon>
        <taxon>Dothideomycetes</taxon>
        <taxon>Pleosporomycetidae</taxon>
        <taxon>Venturiales</taxon>
        <taxon>Venturiaceae</taxon>
        <taxon>Venturia</taxon>
    </lineage>
</organism>
<dbReference type="OrthoDB" id="10251809at2759"/>
<evidence type="ECO:0000313" key="6">
    <source>
        <dbReference type="Proteomes" id="UP000316270"/>
    </source>
</evidence>
<gene>
    <name evidence="5" type="ORF">FKW77_003510</name>
</gene>